<accession>A0A839HIJ5</accession>
<reference evidence="2 3" key="1">
    <citation type="submission" date="2020-08" db="EMBL/GenBank/DDBJ databases">
        <title>Aquariorum lacteus gen. nov., sp. nov., a new member of the family Comamonadaceae, isolated from freshwater aquarium.</title>
        <authorList>
            <person name="Chun S.-J."/>
        </authorList>
    </citation>
    <scope>NUCLEOTIDE SEQUENCE [LARGE SCALE GENOMIC DNA]</scope>
    <source>
        <strain evidence="2 3">SJAQ100</strain>
    </source>
</reference>
<organism evidence="2 3">
    <name type="scientific">Aquariibacter albus</name>
    <dbReference type="NCBI Taxonomy" id="2759899"/>
    <lineage>
        <taxon>Bacteria</taxon>
        <taxon>Pseudomonadati</taxon>
        <taxon>Pseudomonadota</taxon>
        <taxon>Betaproteobacteria</taxon>
        <taxon>Burkholderiales</taxon>
        <taxon>Sphaerotilaceae</taxon>
        <taxon>Aquariibacter</taxon>
    </lineage>
</organism>
<name>A0A839HIJ5_9BURK</name>
<dbReference type="EMBL" id="JACIVI010000003">
    <property type="protein sequence ID" value="MBB1162427.1"/>
    <property type="molecule type" value="Genomic_DNA"/>
</dbReference>
<evidence type="ECO:0000313" key="2">
    <source>
        <dbReference type="EMBL" id="MBB1162427.1"/>
    </source>
</evidence>
<keyword evidence="3" id="KW-1185">Reference proteome</keyword>
<sequence length="161" mass="17281">MPSHPAPELLHLLDAAGLQALRSAWAWRLGEVWQPLMASVIGDVFVLTPAGSVWWLSTASGDLEQVADSPADFRARLSDPEAQDEWFLPGLVHALQEHGKTLLPGQLYGYSVLPVFEGGSFSVENMLPVDAAAHYTLSGELLRAAARRRPGEALGAVSLGD</sequence>
<dbReference type="RefSeq" id="WP_182664309.1">
    <property type="nucleotide sequence ID" value="NZ_JACIVI010000003.1"/>
</dbReference>
<feature type="domain" description="T6SS immunity protein Tdi1 C-terminal" evidence="1">
    <location>
        <begin position="71"/>
        <end position="141"/>
    </location>
</feature>
<evidence type="ECO:0000259" key="1">
    <source>
        <dbReference type="Pfam" id="PF08906"/>
    </source>
</evidence>
<dbReference type="Pfam" id="PF08906">
    <property type="entry name" value="T6SS_Tdi1_C"/>
    <property type="match status" value="1"/>
</dbReference>
<evidence type="ECO:0000313" key="3">
    <source>
        <dbReference type="Proteomes" id="UP000586093"/>
    </source>
</evidence>
<protein>
    <submittedName>
        <fullName evidence="2">DUF1851 domain-containing protein</fullName>
    </submittedName>
</protein>
<proteinExistence type="predicted"/>
<dbReference type="Proteomes" id="UP000586093">
    <property type="component" value="Unassembled WGS sequence"/>
</dbReference>
<comment type="caution">
    <text evidence="2">The sequence shown here is derived from an EMBL/GenBank/DDBJ whole genome shotgun (WGS) entry which is preliminary data.</text>
</comment>
<dbReference type="AlphaFoldDB" id="A0A839HIJ5"/>
<dbReference type="InterPro" id="IPR015002">
    <property type="entry name" value="T6SS_Tdi1_C"/>
</dbReference>
<gene>
    <name evidence="2" type="ORF">H4F90_10580</name>
</gene>